<dbReference type="EMBL" id="JANTOO010000014">
    <property type="protein sequence ID" value="MCS1397516.1"/>
    <property type="molecule type" value="Genomic_DNA"/>
</dbReference>
<accession>A0ABT2DRX8</accession>
<dbReference type="Proteomes" id="UP001525021">
    <property type="component" value="Unassembled WGS sequence"/>
</dbReference>
<sequence>MTEDEYINNVTGTVRNKEEAFNILVNHLKPFSEVIDRFVPNNMTENEFREVVREMGSIYE</sequence>
<gene>
    <name evidence="1" type="ORF">NXZ79_15905</name>
</gene>
<evidence type="ECO:0000313" key="2">
    <source>
        <dbReference type="Proteomes" id="UP001525021"/>
    </source>
</evidence>
<dbReference type="RefSeq" id="WP_012295305.1">
    <property type="nucleotide sequence ID" value="NZ_JANTOO010000014.1"/>
</dbReference>
<protein>
    <submittedName>
        <fullName evidence="1">Uncharacterized protein</fullName>
    </submittedName>
</protein>
<proteinExistence type="predicted"/>
<name>A0ABT2DRX8_9BACI</name>
<evidence type="ECO:0000313" key="1">
    <source>
        <dbReference type="EMBL" id="MCS1397516.1"/>
    </source>
</evidence>
<organism evidence="1 2">
    <name type="scientific">Lysinibacillus pinottii</name>
    <dbReference type="NCBI Taxonomy" id="2973932"/>
    <lineage>
        <taxon>Bacteria</taxon>
        <taxon>Bacillati</taxon>
        <taxon>Bacillota</taxon>
        <taxon>Bacilli</taxon>
        <taxon>Bacillales</taxon>
        <taxon>Bacillaceae</taxon>
        <taxon>Lysinibacillus</taxon>
    </lineage>
</organism>
<comment type="caution">
    <text evidence="1">The sequence shown here is derived from an EMBL/GenBank/DDBJ whole genome shotgun (WGS) entry which is preliminary data.</text>
</comment>
<reference evidence="1 2" key="1">
    <citation type="submission" date="2022-08" db="EMBL/GenBank/DDBJ databases">
        <title>Lysinibacillus sequencing.</title>
        <authorList>
            <person name="Dunlap C."/>
        </authorList>
    </citation>
    <scope>NUCLEOTIDE SEQUENCE [LARGE SCALE GENOMIC DNA]</scope>
    <source>
        <strain evidence="1 2">PB211</strain>
    </source>
</reference>
<keyword evidence="2" id="KW-1185">Reference proteome</keyword>